<sequence length="50" mass="5134">MADALAGADAAVIVTAHPELDVEQVVATAPLVVDLRGVTRKIAAPNLTRL</sequence>
<dbReference type="AlphaFoldDB" id="A0A6J4STJ7"/>
<organism evidence="1">
    <name type="scientific">uncultured Solirubrobacterales bacterium</name>
    <dbReference type="NCBI Taxonomy" id="768556"/>
    <lineage>
        <taxon>Bacteria</taxon>
        <taxon>Bacillati</taxon>
        <taxon>Actinomycetota</taxon>
        <taxon>Thermoleophilia</taxon>
        <taxon>Solirubrobacterales</taxon>
        <taxon>environmental samples</taxon>
    </lineage>
</organism>
<gene>
    <name evidence="1" type="ORF">AVDCRST_MAG45-1533</name>
</gene>
<reference evidence="1" key="1">
    <citation type="submission" date="2020-02" db="EMBL/GenBank/DDBJ databases">
        <authorList>
            <person name="Meier V. D."/>
        </authorList>
    </citation>
    <scope>NUCLEOTIDE SEQUENCE</scope>
    <source>
        <strain evidence="1">AVDCRST_MAG45</strain>
    </source>
</reference>
<dbReference type="SUPFAM" id="SSF52413">
    <property type="entry name" value="UDP-glucose/GDP-mannose dehydrogenase C-terminal domain"/>
    <property type="match status" value="1"/>
</dbReference>
<accession>A0A6J4STJ7</accession>
<dbReference type="EMBL" id="CADCVU010000126">
    <property type="protein sequence ID" value="CAA9504818.1"/>
    <property type="molecule type" value="Genomic_DNA"/>
</dbReference>
<evidence type="ECO:0008006" key="2">
    <source>
        <dbReference type="Google" id="ProtNLM"/>
    </source>
</evidence>
<evidence type="ECO:0000313" key="1">
    <source>
        <dbReference type="EMBL" id="CAA9504818.1"/>
    </source>
</evidence>
<dbReference type="InterPro" id="IPR036220">
    <property type="entry name" value="UDP-Glc/GDP-Man_DH_C_sf"/>
</dbReference>
<protein>
    <recommendedName>
        <fullName evidence="2">UDP-glucose/GDP-mannose dehydrogenase C-terminal domain-containing protein</fullName>
    </recommendedName>
</protein>
<name>A0A6J4STJ7_9ACTN</name>
<proteinExistence type="predicted"/>